<name>A0A191ZJY3_9GAMM</name>
<reference evidence="1 2" key="1">
    <citation type="submission" date="2016-06" db="EMBL/GenBank/DDBJ databases">
        <title>Insight into the functional genes involving in sulfur oxidation in Pearl River water.</title>
        <authorList>
            <person name="Luo J."/>
            <person name="Tan X."/>
            <person name="Lin W."/>
        </authorList>
    </citation>
    <scope>NUCLEOTIDE SEQUENCE [LARGE SCALE GENOMIC DNA]</scope>
    <source>
        <strain evidence="1 2">LS2</strain>
    </source>
</reference>
<gene>
    <name evidence="1" type="ORF">A9404_00405</name>
</gene>
<dbReference type="Proteomes" id="UP000078596">
    <property type="component" value="Chromosome"/>
</dbReference>
<dbReference type="EMBL" id="CP016027">
    <property type="protein sequence ID" value="ANJ68175.1"/>
    <property type="molecule type" value="Genomic_DNA"/>
</dbReference>
<proteinExistence type="predicted"/>
<protein>
    <submittedName>
        <fullName evidence="1">Uncharacterized protein</fullName>
    </submittedName>
</protein>
<keyword evidence="2" id="KW-1185">Reference proteome</keyword>
<evidence type="ECO:0000313" key="1">
    <source>
        <dbReference type="EMBL" id="ANJ68175.1"/>
    </source>
</evidence>
<evidence type="ECO:0000313" key="2">
    <source>
        <dbReference type="Proteomes" id="UP000078596"/>
    </source>
</evidence>
<dbReference type="OrthoDB" id="6288233at2"/>
<dbReference type="KEGG" id="haz:A9404_00405"/>
<dbReference type="AlphaFoldDB" id="A0A191ZJY3"/>
<sequence length="167" mass="18442">MSRNRLSPNRARFWKRHVPTSLRAAVDDSLAYALEAHNLSVEQIAELMSYGSFWTLYKHLADLNLKLTQVRAFEHACGIDLLSRYFAAGAGRLVIDIPTGRAANAEDMQALQLNINQAVGALLAFYSGKEGADATLAALTTSMTELAWHRENVRKSASPELQLEVTP</sequence>
<organism evidence="1 2">
    <name type="scientific">Halothiobacillus diazotrophicus</name>
    <dbReference type="NCBI Taxonomy" id="1860122"/>
    <lineage>
        <taxon>Bacteria</taxon>
        <taxon>Pseudomonadati</taxon>
        <taxon>Pseudomonadota</taxon>
        <taxon>Gammaproteobacteria</taxon>
        <taxon>Chromatiales</taxon>
        <taxon>Halothiobacillaceae</taxon>
        <taxon>Halothiobacillus</taxon>
    </lineage>
</organism>
<dbReference type="STRING" id="1860122.A9404_00405"/>
<accession>A0A191ZJY3</accession>